<protein>
    <recommendedName>
        <fullName evidence="9">Amino acid transporter</fullName>
    </recommendedName>
</protein>
<feature type="transmembrane region" description="Helical" evidence="6">
    <location>
        <begin position="367"/>
        <end position="386"/>
    </location>
</feature>
<dbReference type="OrthoDB" id="10054429at2759"/>
<keyword evidence="2" id="KW-0813">Transport</keyword>
<dbReference type="PIRSF" id="PIRSF006060">
    <property type="entry name" value="AA_transporter"/>
    <property type="match status" value="1"/>
</dbReference>
<dbReference type="InterPro" id="IPR002293">
    <property type="entry name" value="AA/rel_permease1"/>
</dbReference>
<feature type="transmembrane region" description="Helical" evidence="6">
    <location>
        <begin position="295"/>
        <end position="313"/>
    </location>
</feature>
<dbReference type="Proteomes" id="UP000070544">
    <property type="component" value="Unassembled WGS sequence"/>
</dbReference>
<proteinExistence type="predicted"/>
<evidence type="ECO:0000313" key="8">
    <source>
        <dbReference type="Proteomes" id="UP000070544"/>
    </source>
</evidence>
<dbReference type="AlphaFoldDB" id="A0A139A0B3"/>
<keyword evidence="5 6" id="KW-0472">Membrane</keyword>
<feature type="transmembrane region" description="Helical" evidence="6">
    <location>
        <begin position="325"/>
        <end position="346"/>
    </location>
</feature>
<feature type="transmembrane region" description="Helical" evidence="6">
    <location>
        <begin position="147"/>
        <end position="169"/>
    </location>
</feature>
<evidence type="ECO:0000256" key="3">
    <source>
        <dbReference type="ARBA" id="ARBA00022692"/>
    </source>
</evidence>
<feature type="transmembrane region" description="Helical" evidence="6">
    <location>
        <begin position="232"/>
        <end position="256"/>
    </location>
</feature>
<feature type="transmembrane region" description="Helical" evidence="6">
    <location>
        <begin position="80"/>
        <end position="98"/>
    </location>
</feature>
<dbReference type="STRING" id="1344416.A0A139A0B3"/>
<keyword evidence="4 6" id="KW-1133">Transmembrane helix</keyword>
<dbReference type="GO" id="GO:0016020">
    <property type="term" value="C:membrane"/>
    <property type="evidence" value="ECO:0007669"/>
    <property type="project" value="UniProtKB-SubCell"/>
</dbReference>
<dbReference type="Pfam" id="PF13520">
    <property type="entry name" value="AA_permease_2"/>
    <property type="match status" value="1"/>
</dbReference>
<evidence type="ECO:0000256" key="4">
    <source>
        <dbReference type="ARBA" id="ARBA00022989"/>
    </source>
</evidence>
<evidence type="ECO:0000313" key="7">
    <source>
        <dbReference type="EMBL" id="KXS10201.1"/>
    </source>
</evidence>
<gene>
    <name evidence="7" type="ORF">M427DRAFT_139745</name>
</gene>
<keyword evidence="3 6" id="KW-0812">Transmembrane</keyword>
<dbReference type="Gene3D" id="1.20.1740.10">
    <property type="entry name" value="Amino acid/polyamine transporter I"/>
    <property type="match status" value="1"/>
</dbReference>
<keyword evidence="8" id="KW-1185">Reference proteome</keyword>
<accession>A0A139A0B3</accession>
<feature type="transmembrane region" description="Helical" evidence="6">
    <location>
        <begin position="105"/>
        <end position="127"/>
    </location>
</feature>
<name>A0A139A0B3_GONPJ</name>
<sequence length="452" mass="50195">MSTCLSMAEICSTYPTAGGLYYWSAKLARDEWGPYMAWITGCCNILGMPAGSPATSLEVANIVASIVPICNEDFVPSLGWLYGVTVVYAFIGSAANSLGERSLRVFTWLSLVVISTGVIVIGVPLLVMSPTKATASFAFGTFVDKTGWNNSSLVFQLGFLLPMWTFWGYDASAHISEETVDADTTPAKSLIYSFSLSIVIGWIFLLILGFVITDIEAILDCQYNEDLVCVYLQVKASVCIVLIKSMASFLTIWTLFQFIFQNITGHNGASRAIWPAIPQRFAYVHPTTKQPLRTVWLHFFSTAILLLVNFGSTQTVNGFSAFNTIGMYTAYTLPTICKLIWARVIFKPSKINDSFYLWKDLGRFSTIINVVAAAWLGYMIVILSIPRRMPIVRTNLNLSPIMYVGVMLLINVIWFLGAKKTFIEPRRHVTAEEIEVLEKSKGESLGKAEMDF</sequence>
<organism evidence="7 8">
    <name type="scientific">Gonapodya prolifera (strain JEL478)</name>
    <name type="common">Monoblepharis prolifera</name>
    <dbReference type="NCBI Taxonomy" id="1344416"/>
    <lineage>
        <taxon>Eukaryota</taxon>
        <taxon>Fungi</taxon>
        <taxon>Fungi incertae sedis</taxon>
        <taxon>Chytridiomycota</taxon>
        <taxon>Chytridiomycota incertae sedis</taxon>
        <taxon>Monoblepharidomycetes</taxon>
        <taxon>Monoblepharidales</taxon>
        <taxon>Gonapodyaceae</taxon>
        <taxon>Gonapodya</taxon>
    </lineage>
</organism>
<evidence type="ECO:0000256" key="5">
    <source>
        <dbReference type="ARBA" id="ARBA00023136"/>
    </source>
</evidence>
<evidence type="ECO:0000256" key="2">
    <source>
        <dbReference type="ARBA" id="ARBA00022448"/>
    </source>
</evidence>
<comment type="subcellular location">
    <subcellularLocation>
        <location evidence="1">Membrane</location>
        <topology evidence="1">Multi-pass membrane protein</topology>
    </subcellularLocation>
</comment>
<dbReference type="PANTHER" id="PTHR45649">
    <property type="entry name" value="AMINO-ACID PERMEASE BAT1"/>
    <property type="match status" value="1"/>
</dbReference>
<feature type="transmembrane region" description="Helical" evidence="6">
    <location>
        <begin position="190"/>
        <end position="212"/>
    </location>
</feature>
<reference evidence="7 8" key="1">
    <citation type="journal article" date="2015" name="Genome Biol. Evol.">
        <title>Phylogenomic analyses indicate that early fungi evolved digesting cell walls of algal ancestors of land plants.</title>
        <authorList>
            <person name="Chang Y."/>
            <person name="Wang S."/>
            <person name="Sekimoto S."/>
            <person name="Aerts A.L."/>
            <person name="Choi C."/>
            <person name="Clum A."/>
            <person name="LaButti K.M."/>
            <person name="Lindquist E.A."/>
            <person name="Yee Ngan C."/>
            <person name="Ohm R.A."/>
            <person name="Salamov A.A."/>
            <person name="Grigoriev I.V."/>
            <person name="Spatafora J.W."/>
            <person name="Berbee M.L."/>
        </authorList>
    </citation>
    <scope>NUCLEOTIDE SEQUENCE [LARGE SCALE GENOMIC DNA]</scope>
    <source>
        <strain evidence="7 8">JEL478</strain>
    </source>
</reference>
<dbReference type="GO" id="GO:0022857">
    <property type="term" value="F:transmembrane transporter activity"/>
    <property type="evidence" value="ECO:0007669"/>
    <property type="project" value="InterPro"/>
</dbReference>
<evidence type="ECO:0008006" key="9">
    <source>
        <dbReference type="Google" id="ProtNLM"/>
    </source>
</evidence>
<feature type="transmembrane region" description="Helical" evidence="6">
    <location>
        <begin position="398"/>
        <end position="417"/>
    </location>
</feature>
<dbReference type="EMBL" id="KQ965832">
    <property type="protein sequence ID" value="KXS10201.1"/>
    <property type="molecule type" value="Genomic_DNA"/>
</dbReference>
<evidence type="ECO:0000256" key="6">
    <source>
        <dbReference type="SAM" id="Phobius"/>
    </source>
</evidence>
<dbReference type="PANTHER" id="PTHR45649:SF26">
    <property type="entry name" value="OS04G0435100 PROTEIN"/>
    <property type="match status" value="1"/>
</dbReference>
<evidence type="ECO:0000256" key="1">
    <source>
        <dbReference type="ARBA" id="ARBA00004141"/>
    </source>
</evidence>